<dbReference type="Pfam" id="PF00067">
    <property type="entry name" value="p450"/>
    <property type="match status" value="2"/>
</dbReference>
<dbReference type="InterPro" id="IPR001128">
    <property type="entry name" value="Cyt_P450"/>
</dbReference>
<dbReference type="InterPro" id="IPR002401">
    <property type="entry name" value="Cyt_P450_E_grp-I"/>
</dbReference>
<keyword evidence="5" id="KW-0560">Oxidoreductase</keyword>
<keyword evidence="2 4" id="KW-0479">Metal-binding</keyword>
<keyword evidence="7" id="KW-1185">Reference proteome</keyword>
<proteinExistence type="inferred from homology"/>
<evidence type="ECO:0000256" key="1">
    <source>
        <dbReference type="ARBA" id="ARBA00010617"/>
    </source>
</evidence>
<dbReference type="InterPro" id="IPR036396">
    <property type="entry name" value="Cyt_P450_sf"/>
</dbReference>
<feature type="binding site" description="axial binding residue" evidence="4">
    <location>
        <position position="491"/>
    </location>
    <ligand>
        <name>heme</name>
        <dbReference type="ChEBI" id="CHEBI:30413"/>
    </ligand>
    <ligandPart>
        <name>Fe</name>
        <dbReference type="ChEBI" id="CHEBI:18248"/>
    </ligandPart>
</feature>
<gene>
    <name evidence="6" type="primary">CYP71A1</name>
    <name evidence="6" type="ORF">MA16_Dca010590</name>
</gene>
<evidence type="ECO:0000256" key="4">
    <source>
        <dbReference type="PIRSR" id="PIRSR602401-1"/>
    </source>
</evidence>
<dbReference type="InterPro" id="IPR017972">
    <property type="entry name" value="Cyt_P450_CS"/>
</dbReference>
<sequence length="550" mass="62037">MATVIIILITLLTILFFFLHRRKTVAATKLPPRPPGLPLLGNLHQLGSLPHQSLNSLSKRYGPLILLQLGVVAPTVVVSSAEIAEQVMKTQDLIFASRPPSSLANHLIYNSMDIAFSPYNDYWRKMKKICIVHLLSSRRVQSYRRVREEEVALLIADIRAASVAAEAVNLSKRLVTLTNDIICRAALGRKYSGETRFREMLNEFVRLLGCFPLADFVPWLGWIDVLTGLDGRARRTSKQLDEFLEQVLEEHLSRRESSNSIDIETDEDCADFVDVLLSIKEEHDGLDKEHIKALILVRIVSPDPTRAAYWVDPTRDGGTTTVFCSTTLRWGNNILGKFGTAAEIQRLDMFAAGTDTTVTALEWAMAELIKHPILMQEVQREIREVAGSKEVIEEEDIDRLTYLKATIKETLRLHVPIALLVPRVAMEDTQLQGYDIPAGTRILINAWAIARDPENWDKPDEFWPERFMNNNIDFRGQHFHLTPFGAGRRACPGIGFAIAVIECTLANLLHHFNWEVPEETKEEVLDMSESPGISIHKKSALLLTAKLRSV</sequence>
<name>A0A2I0VZL2_9ASPA</name>
<dbReference type="STRING" id="906689.A0A2I0VZL2"/>
<protein>
    <submittedName>
        <fullName evidence="6">Cytochrome P450 71A1</fullName>
    </submittedName>
</protein>
<dbReference type="SUPFAM" id="SSF48264">
    <property type="entry name" value="Cytochrome P450"/>
    <property type="match status" value="1"/>
</dbReference>
<reference evidence="6 7" key="2">
    <citation type="journal article" date="2017" name="Nature">
        <title>The Apostasia genome and the evolution of orchids.</title>
        <authorList>
            <person name="Zhang G.Q."/>
            <person name="Liu K.W."/>
            <person name="Li Z."/>
            <person name="Lohaus R."/>
            <person name="Hsiao Y.Y."/>
            <person name="Niu S.C."/>
            <person name="Wang J.Y."/>
            <person name="Lin Y.C."/>
            <person name="Xu Q."/>
            <person name="Chen L.J."/>
            <person name="Yoshida K."/>
            <person name="Fujiwara S."/>
            <person name="Wang Z.W."/>
            <person name="Zhang Y.Q."/>
            <person name="Mitsuda N."/>
            <person name="Wang M."/>
            <person name="Liu G.H."/>
            <person name="Pecoraro L."/>
            <person name="Huang H.X."/>
            <person name="Xiao X.J."/>
            <person name="Lin M."/>
            <person name="Wu X.Y."/>
            <person name="Wu W.L."/>
            <person name="Chen Y.Y."/>
            <person name="Chang S.B."/>
            <person name="Sakamoto S."/>
            <person name="Ohme-Takagi M."/>
            <person name="Yagi M."/>
            <person name="Zeng S.J."/>
            <person name="Shen C.Y."/>
            <person name="Yeh C.M."/>
            <person name="Luo Y.B."/>
            <person name="Tsai W.C."/>
            <person name="Van de Peer Y."/>
            <person name="Liu Z.J."/>
        </authorList>
    </citation>
    <scope>NUCLEOTIDE SEQUENCE [LARGE SCALE GENOMIC DNA]</scope>
    <source>
        <tissue evidence="6">The whole plant</tissue>
    </source>
</reference>
<evidence type="ECO:0000313" key="6">
    <source>
        <dbReference type="EMBL" id="PKU68846.1"/>
    </source>
</evidence>
<accession>A0A2I0VZL2</accession>
<dbReference type="PROSITE" id="PS00086">
    <property type="entry name" value="CYTOCHROME_P450"/>
    <property type="match status" value="1"/>
</dbReference>
<comment type="cofactor">
    <cofactor evidence="4">
        <name>heme</name>
        <dbReference type="ChEBI" id="CHEBI:30413"/>
    </cofactor>
</comment>
<dbReference type="CDD" id="cd11072">
    <property type="entry name" value="CYP71-like"/>
    <property type="match status" value="1"/>
</dbReference>
<dbReference type="GO" id="GO:0005506">
    <property type="term" value="F:iron ion binding"/>
    <property type="evidence" value="ECO:0007669"/>
    <property type="project" value="InterPro"/>
</dbReference>
<dbReference type="GO" id="GO:0004497">
    <property type="term" value="F:monooxygenase activity"/>
    <property type="evidence" value="ECO:0007669"/>
    <property type="project" value="UniProtKB-KW"/>
</dbReference>
<evidence type="ECO:0000256" key="5">
    <source>
        <dbReference type="RuleBase" id="RU000461"/>
    </source>
</evidence>
<dbReference type="Gene3D" id="1.10.630.10">
    <property type="entry name" value="Cytochrome P450"/>
    <property type="match status" value="1"/>
</dbReference>
<dbReference type="Proteomes" id="UP000233837">
    <property type="component" value="Unassembled WGS sequence"/>
</dbReference>
<keyword evidence="5" id="KW-0503">Monooxygenase</keyword>
<comment type="similarity">
    <text evidence="1 5">Belongs to the cytochrome P450 family.</text>
</comment>
<dbReference type="PANTHER" id="PTHR47955:SF15">
    <property type="entry name" value="CYTOCHROME P450 71A2-LIKE"/>
    <property type="match status" value="1"/>
</dbReference>
<dbReference type="GO" id="GO:0020037">
    <property type="term" value="F:heme binding"/>
    <property type="evidence" value="ECO:0007669"/>
    <property type="project" value="InterPro"/>
</dbReference>
<dbReference type="PANTHER" id="PTHR47955">
    <property type="entry name" value="CYTOCHROME P450 FAMILY 71 PROTEIN"/>
    <property type="match status" value="1"/>
</dbReference>
<dbReference type="GO" id="GO:0016705">
    <property type="term" value="F:oxidoreductase activity, acting on paired donors, with incorporation or reduction of molecular oxygen"/>
    <property type="evidence" value="ECO:0007669"/>
    <property type="project" value="InterPro"/>
</dbReference>
<keyword evidence="4 5" id="KW-0349">Heme</keyword>
<dbReference type="PRINTS" id="PR00463">
    <property type="entry name" value="EP450I"/>
</dbReference>
<organism evidence="6 7">
    <name type="scientific">Dendrobium catenatum</name>
    <dbReference type="NCBI Taxonomy" id="906689"/>
    <lineage>
        <taxon>Eukaryota</taxon>
        <taxon>Viridiplantae</taxon>
        <taxon>Streptophyta</taxon>
        <taxon>Embryophyta</taxon>
        <taxon>Tracheophyta</taxon>
        <taxon>Spermatophyta</taxon>
        <taxon>Magnoliopsida</taxon>
        <taxon>Liliopsida</taxon>
        <taxon>Asparagales</taxon>
        <taxon>Orchidaceae</taxon>
        <taxon>Epidendroideae</taxon>
        <taxon>Malaxideae</taxon>
        <taxon>Dendrobiinae</taxon>
        <taxon>Dendrobium</taxon>
    </lineage>
</organism>
<dbReference type="EMBL" id="KZ503042">
    <property type="protein sequence ID" value="PKU68846.1"/>
    <property type="molecule type" value="Genomic_DNA"/>
</dbReference>
<reference evidence="6 7" key="1">
    <citation type="journal article" date="2016" name="Sci. Rep.">
        <title>The Dendrobium catenatum Lindl. genome sequence provides insights into polysaccharide synthase, floral development and adaptive evolution.</title>
        <authorList>
            <person name="Zhang G.Q."/>
            <person name="Xu Q."/>
            <person name="Bian C."/>
            <person name="Tsai W.C."/>
            <person name="Yeh C.M."/>
            <person name="Liu K.W."/>
            <person name="Yoshida K."/>
            <person name="Zhang L.S."/>
            <person name="Chang S.B."/>
            <person name="Chen F."/>
            <person name="Shi Y."/>
            <person name="Su Y.Y."/>
            <person name="Zhang Y.Q."/>
            <person name="Chen L.J."/>
            <person name="Yin Y."/>
            <person name="Lin M."/>
            <person name="Huang H."/>
            <person name="Deng H."/>
            <person name="Wang Z.W."/>
            <person name="Zhu S.L."/>
            <person name="Zhao X."/>
            <person name="Deng C."/>
            <person name="Niu S.C."/>
            <person name="Huang J."/>
            <person name="Wang M."/>
            <person name="Liu G.H."/>
            <person name="Yang H.J."/>
            <person name="Xiao X.J."/>
            <person name="Hsiao Y.Y."/>
            <person name="Wu W.L."/>
            <person name="Chen Y.Y."/>
            <person name="Mitsuda N."/>
            <person name="Ohme-Takagi M."/>
            <person name="Luo Y.B."/>
            <person name="Van de Peer Y."/>
            <person name="Liu Z.J."/>
        </authorList>
    </citation>
    <scope>NUCLEOTIDE SEQUENCE [LARGE SCALE GENOMIC DNA]</scope>
    <source>
        <tissue evidence="6">The whole plant</tissue>
    </source>
</reference>
<evidence type="ECO:0000256" key="3">
    <source>
        <dbReference type="ARBA" id="ARBA00023004"/>
    </source>
</evidence>
<keyword evidence="3 4" id="KW-0408">Iron</keyword>
<dbReference type="AlphaFoldDB" id="A0A2I0VZL2"/>
<dbReference type="PRINTS" id="PR00385">
    <property type="entry name" value="P450"/>
</dbReference>
<evidence type="ECO:0000313" key="7">
    <source>
        <dbReference type="Proteomes" id="UP000233837"/>
    </source>
</evidence>
<evidence type="ECO:0000256" key="2">
    <source>
        <dbReference type="ARBA" id="ARBA00022723"/>
    </source>
</evidence>